<dbReference type="AlphaFoldDB" id="M7BBD8"/>
<organism evidence="1 2">
    <name type="scientific">Chelonia mydas</name>
    <name type="common">Green sea-turtle</name>
    <name type="synonym">Chelonia agassizi</name>
    <dbReference type="NCBI Taxonomy" id="8469"/>
    <lineage>
        <taxon>Eukaryota</taxon>
        <taxon>Metazoa</taxon>
        <taxon>Chordata</taxon>
        <taxon>Craniata</taxon>
        <taxon>Vertebrata</taxon>
        <taxon>Euteleostomi</taxon>
        <taxon>Archelosauria</taxon>
        <taxon>Testudinata</taxon>
        <taxon>Testudines</taxon>
        <taxon>Cryptodira</taxon>
        <taxon>Durocryptodira</taxon>
        <taxon>Americhelydia</taxon>
        <taxon>Chelonioidea</taxon>
        <taxon>Cheloniidae</taxon>
        <taxon>Chelonia</taxon>
    </lineage>
</organism>
<dbReference type="EMBL" id="KB588549">
    <property type="protein sequence ID" value="EMP25542.1"/>
    <property type="molecule type" value="Genomic_DNA"/>
</dbReference>
<evidence type="ECO:0000313" key="1">
    <source>
        <dbReference type="EMBL" id="EMP25542.1"/>
    </source>
</evidence>
<gene>
    <name evidence="1" type="ORF">UY3_17385</name>
</gene>
<reference evidence="2" key="1">
    <citation type="journal article" date="2013" name="Nat. Genet.">
        <title>The draft genomes of soft-shell turtle and green sea turtle yield insights into the development and evolution of the turtle-specific body plan.</title>
        <authorList>
            <person name="Wang Z."/>
            <person name="Pascual-Anaya J."/>
            <person name="Zadissa A."/>
            <person name="Li W."/>
            <person name="Niimura Y."/>
            <person name="Huang Z."/>
            <person name="Li C."/>
            <person name="White S."/>
            <person name="Xiong Z."/>
            <person name="Fang D."/>
            <person name="Wang B."/>
            <person name="Ming Y."/>
            <person name="Chen Y."/>
            <person name="Zheng Y."/>
            <person name="Kuraku S."/>
            <person name="Pignatelli M."/>
            <person name="Herrero J."/>
            <person name="Beal K."/>
            <person name="Nozawa M."/>
            <person name="Li Q."/>
            <person name="Wang J."/>
            <person name="Zhang H."/>
            <person name="Yu L."/>
            <person name="Shigenobu S."/>
            <person name="Wang J."/>
            <person name="Liu J."/>
            <person name="Flicek P."/>
            <person name="Searle S."/>
            <person name="Wang J."/>
            <person name="Kuratani S."/>
            <person name="Yin Y."/>
            <person name="Aken B."/>
            <person name="Zhang G."/>
            <person name="Irie N."/>
        </authorList>
    </citation>
    <scope>NUCLEOTIDE SEQUENCE [LARGE SCALE GENOMIC DNA]</scope>
</reference>
<sequence>MDSAVAEPTSVALLDSLGLSQGPGRKPGPMLSNVFSRLHHLRTAFRCASAPGAYGPDAFSFGTVINSGTVLSSDFGTGPHNFNTPVSLTCTVVDVDLDAGTYGPGADVGSCEHADAAPSCETDADANVGYDAYGPGTVIGTTSYNSAPGIT</sequence>
<name>M7BBD8_CHEMY</name>
<dbReference type="Proteomes" id="UP000031443">
    <property type="component" value="Unassembled WGS sequence"/>
</dbReference>
<protein>
    <submittedName>
        <fullName evidence="1">Uncharacterized protein</fullName>
    </submittedName>
</protein>
<proteinExistence type="predicted"/>
<evidence type="ECO:0000313" key="2">
    <source>
        <dbReference type="Proteomes" id="UP000031443"/>
    </source>
</evidence>
<keyword evidence="2" id="KW-1185">Reference proteome</keyword>
<accession>M7BBD8</accession>